<dbReference type="Pfam" id="PF05057">
    <property type="entry name" value="DUF676"/>
    <property type="match status" value="1"/>
</dbReference>
<evidence type="ECO:0000256" key="1">
    <source>
        <dbReference type="ARBA" id="ARBA00007920"/>
    </source>
</evidence>
<dbReference type="InterPro" id="IPR044294">
    <property type="entry name" value="Lipase-like"/>
</dbReference>
<dbReference type="PANTHER" id="PTHR12482">
    <property type="entry name" value="LIPASE ROG1-RELATED-RELATED"/>
    <property type="match status" value="1"/>
</dbReference>
<feature type="transmembrane region" description="Helical" evidence="3">
    <location>
        <begin position="335"/>
        <end position="358"/>
    </location>
</feature>
<evidence type="ECO:0000259" key="4">
    <source>
        <dbReference type="Pfam" id="PF05057"/>
    </source>
</evidence>
<feature type="region of interest" description="Disordered" evidence="2">
    <location>
        <begin position="369"/>
        <end position="394"/>
    </location>
</feature>
<reference evidence="5" key="1">
    <citation type="submission" date="2017-12" db="EMBL/GenBank/DDBJ databases">
        <title>Gene loss provides genomic basis for host adaptation in cereal stripe rust fungi.</title>
        <authorList>
            <person name="Xia C."/>
        </authorList>
    </citation>
    <scope>NUCLEOTIDE SEQUENCE [LARGE SCALE GENOMIC DNA]</scope>
    <source>
        <strain evidence="5">93-210</strain>
    </source>
</reference>
<protein>
    <recommendedName>
        <fullName evidence="4">DUF676 domain-containing protein</fullName>
    </recommendedName>
</protein>
<dbReference type="InterPro" id="IPR007751">
    <property type="entry name" value="DUF676_lipase-like"/>
</dbReference>
<keyword evidence="3" id="KW-0812">Transmembrane</keyword>
<evidence type="ECO:0000313" key="5">
    <source>
        <dbReference type="EMBL" id="POW11585.1"/>
    </source>
</evidence>
<dbReference type="VEuPathDB" id="FungiDB:PSHT_07438"/>
<evidence type="ECO:0000313" key="6">
    <source>
        <dbReference type="Proteomes" id="UP000239156"/>
    </source>
</evidence>
<sequence>QPSSSSEVHLVVIVHGLWGSPEHVSHLANTLREISSRAKGSTPLNVLVPSSIQWTNTYDGIDYCAEHVAREIDLRRAQLELDGRVLKKFSCIGYSLGGLIARFVVGLLHSRQPSFFEEVEPMNFNTFASPWIGMPKYRGILSSTIHFFGSRLLSRTGNQLYLTDKYHQLPTTSSSSTKLKDPKDAKKKFPLLSLLAHPETNFYKALVNFKVVRIYANAINDRTVPFVTGAIEKFDLFQIAKQISNKSKITSKTHDLNELEILRIGGLELTFNPDCPSLIDKVQLVETEYRPGASNKPEAGEVTKRTSTETWKKKLPKLPFFLKPSTYPYRAPMNYVAAFLSPVIAPMFLTYILCSFCYQSLQSRQRIKKYSTGRSSSGAPSRLDRRPCGVGNEPSLKVDPIDDQVVPFSASSLSHPHSSETQQLIDVNSPTASLHPPCQPSSDEQPVPYISITEAIKSVTHDLGLSPLQIDMLDRLNQLPNLTKFFGFLDGIHNSHGAIIYRVEGLSDGRGKRIVSHWAERFVL</sequence>
<feature type="domain" description="DUF676" evidence="4">
    <location>
        <begin position="5"/>
        <end position="228"/>
    </location>
</feature>
<feature type="non-terminal residue" evidence="5">
    <location>
        <position position="1"/>
    </location>
</feature>
<name>A0A2S4VPW4_9BASI</name>
<comment type="similarity">
    <text evidence="1">Belongs to the putative lipase ROG1 family.</text>
</comment>
<dbReference type="SUPFAM" id="SSF53474">
    <property type="entry name" value="alpha/beta-Hydrolases"/>
    <property type="match status" value="1"/>
</dbReference>
<gene>
    <name evidence="5" type="ORF">PSTT_05158</name>
</gene>
<dbReference type="AlphaFoldDB" id="A0A2S4VPW4"/>
<evidence type="ECO:0000256" key="2">
    <source>
        <dbReference type="SAM" id="MobiDB-lite"/>
    </source>
</evidence>
<organism evidence="5 6">
    <name type="scientific">Puccinia striiformis</name>
    <dbReference type="NCBI Taxonomy" id="27350"/>
    <lineage>
        <taxon>Eukaryota</taxon>
        <taxon>Fungi</taxon>
        <taxon>Dikarya</taxon>
        <taxon>Basidiomycota</taxon>
        <taxon>Pucciniomycotina</taxon>
        <taxon>Pucciniomycetes</taxon>
        <taxon>Pucciniales</taxon>
        <taxon>Pucciniaceae</taxon>
        <taxon>Puccinia</taxon>
    </lineage>
</organism>
<accession>A0A2S4VPW4</accession>
<keyword evidence="3" id="KW-0472">Membrane</keyword>
<keyword evidence="6" id="KW-1185">Reference proteome</keyword>
<dbReference type="VEuPathDB" id="FungiDB:PSTT_05158"/>
<dbReference type="Proteomes" id="UP000239156">
    <property type="component" value="Unassembled WGS sequence"/>
</dbReference>
<comment type="caution">
    <text evidence="5">The sequence shown here is derived from an EMBL/GenBank/DDBJ whole genome shotgun (WGS) entry which is preliminary data.</text>
</comment>
<evidence type="ECO:0000256" key="3">
    <source>
        <dbReference type="SAM" id="Phobius"/>
    </source>
</evidence>
<dbReference type="Gene3D" id="3.40.50.1820">
    <property type="entry name" value="alpha/beta hydrolase"/>
    <property type="match status" value="1"/>
</dbReference>
<dbReference type="InterPro" id="IPR029058">
    <property type="entry name" value="AB_hydrolase_fold"/>
</dbReference>
<dbReference type="EMBL" id="PKSL01000037">
    <property type="protein sequence ID" value="POW11585.1"/>
    <property type="molecule type" value="Genomic_DNA"/>
</dbReference>
<keyword evidence="3" id="KW-1133">Transmembrane helix</keyword>
<dbReference type="PANTHER" id="PTHR12482:SF62">
    <property type="entry name" value="LIPASE ROG1-RELATED"/>
    <property type="match status" value="1"/>
</dbReference>
<proteinExistence type="inferred from homology"/>
<feature type="non-terminal residue" evidence="5">
    <location>
        <position position="524"/>
    </location>
</feature>